<evidence type="ECO:0000256" key="1">
    <source>
        <dbReference type="ARBA" id="ARBA00004496"/>
    </source>
</evidence>
<dbReference type="InterPro" id="IPR029063">
    <property type="entry name" value="SAM-dependent_MTases_sf"/>
</dbReference>
<evidence type="ECO:0000256" key="4">
    <source>
        <dbReference type="ARBA" id="ARBA00022679"/>
    </source>
</evidence>
<gene>
    <name evidence="9" type="primary">rlmI_3</name>
    <name evidence="9" type="ORF">Q31a_62330</name>
</gene>
<dbReference type="SUPFAM" id="SSF88697">
    <property type="entry name" value="PUA domain-like"/>
    <property type="match status" value="1"/>
</dbReference>
<dbReference type="CDD" id="cd21153">
    <property type="entry name" value="PUA_RlmI"/>
    <property type="match status" value="1"/>
</dbReference>
<sequence>MQALPQLILNSRNAGNFTGHHPWVLNRSIIEPTSAVAAGQAVELVTSSGQWIGRGIYNPASRIRVRLYQWDANLNLDSAWVLGQVERAVNLRQHWLQSHQALTAVRLVNSEGDGLSGLIVDQFGDYIVVQVTALAMLGWLDEIVAWLQERFHPQGIFLRTDAKTASNEGMEPRDELLRGAAPESLVELVENDVRVGIDLTSGQKTGYYLDQRANRLRAARWVQAGEMLDVCCYLGGFSLAACRWGQPTKVTAVDSSAKALEQAQQNAHLNGFAQIEFQKADCFDYLEQTVATGKKFQTIVLDPPRMAGNRNQVPAALRAYHRLNLSAVNLLQPGGILITCSCSGRVGREDFVGMLGSVAKRSRRRIQILENTGADVDHPVDVNCPETEYLKCLICQVI</sequence>
<comment type="subcellular location">
    <subcellularLocation>
        <location evidence="1">Cytoplasm</location>
    </subcellularLocation>
</comment>
<dbReference type="PANTHER" id="PTHR42873">
    <property type="entry name" value="RIBOSOMAL RNA LARGE SUBUNIT METHYLTRANSFERASE"/>
    <property type="match status" value="1"/>
</dbReference>
<dbReference type="SUPFAM" id="SSF53335">
    <property type="entry name" value="S-adenosyl-L-methionine-dependent methyltransferases"/>
    <property type="match status" value="1"/>
</dbReference>
<dbReference type="GO" id="GO:0008168">
    <property type="term" value="F:methyltransferase activity"/>
    <property type="evidence" value="ECO:0007669"/>
    <property type="project" value="UniProtKB-KW"/>
</dbReference>
<dbReference type="InterPro" id="IPR036974">
    <property type="entry name" value="PUA_sf"/>
</dbReference>
<dbReference type="Pfam" id="PF10672">
    <property type="entry name" value="Methyltrans_SAM"/>
    <property type="match status" value="1"/>
</dbReference>
<evidence type="ECO:0000259" key="7">
    <source>
        <dbReference type="Pfam" id="PF10672"/>
    </source>
</evidence>
<evidence type="ECO:0000256" key="2">
    <source>
        <dbReference type="ARBA" id="ARBA00022490"/>
    </source>
</evidence>
<dbReference type="InterPro" id="IPR041532">
    <property type="entry name" value="RlmI-like_PUA"/>
</dbReference>
<dbReference type="InterPro" id="IPR015947">
    <property type="entry name" value="PUA-like_sf"/>
</dbReference>
<dbReference type="EMBL" id="CP036298">
    <property type="protein sequence ID" value="QDV27840.1"/>
    <property type="molecule type" value="Genomic_DNA"/>
</dbReference>
<dbReference type="RefSeq" id="WP_145085856.1">
    <property type="nucleotide sequence ID" value="NZ_CP036298.1"/>
</dbReference>
<keyword evidence="10" id="KW-1185">Reference proteome</keyword>
<evidence type="ECO:0000256" key="3">
    <source>
        <dbReference type="ARBA" id="ARBA00022603"/>
    </source>
</evidence>
<accession>A0A518GGY8</accession>
<dbReference type="KEGG" id="ahel:Q31a_62330"/>
<dbReference type="GO" id="GO:0005737">
    <property type="term" value="C:cytoplasm"/>
    <property type="evidence" value="ECO:0007669"/>
    <property type="project" value="UniProtKB-SubCell"/>
</dbReference>
<evidence type="ECO:0000256" key="6">
    <source>
        <dbReference type="ARBA" id="ARBA00038091"/>
    </source>
</evidence>
<dbReference type="InterPro" id="IPR019614">
    <property type="entry name" value="SAM-dep_methyl-trfase"/>
</dbReference>
<evidence type="ECO:0000259" key="8">
    <source>
        <dbReference type="Pfam" id="PF17785"/>
    </source>
</evidence>
<dbReference type="Pfam" id="PF17785">
    <property type="entry name" value="PUA_3"/>
    <property type="match status" value="1"/>
</dbReference>
<dbReference type="EC" id="2.1.1.191" evidence="9"/>
<keyword evidence="5" id="KW-0949">S-adenosyl-L-methionine</keyword>
<dbReference type="Gene3D" id="3.30.750.80">
    <property type="entry name" value="RNA methyltransferase domain (HRMD) like"/>
    <property type="match status" value="1"/>
</dbReference>
<reference evidence="9 10" key="1">
    <citation type="submission" date="2019-02" db="EMBL/GenBank/DDBJ databases">
        <title>Deep-cultivation of Planctomycetes and their phenomic and genomic characterization uncovers novel biology.</title>
        <authorList>
            <person name="Wiegand S."/>
            <person name="Jogler M."/>
            <person name="Boedeker C."/>
            <person name="Pinto D."/>
            <person name="Vollmers J."/>
            <person name="Rivas-Marin E."/>
            <person name="Kohn T."/>
            <person name="Peeters S.H."/>
            <person name="Heuer A."/>
            <person name="Rast P."/>
            <person name="Oberbeckmann S."/>
            <person name="Bunk B."/>
            <person name="Jeske O."/>
            <person name="Meyerdierks A."/>
            <person name="Storesund J.E."/>
            <person name="Kallscheuer N."/>
            <person name="Luecker S."/>
            <person name="Lage O.M."/>
            <person name="Pohl T."/>
            <person name="Merkel B.J."/>
            <person name="Hornburger P."/>
            <person name="Mueller R.-W."/>
            <person name="Bruemmer F."/>
            <person name="Labrenz M."/>
            <person name="Spormann A.M."/>
            <person name="Op den Camp H."/>
            <person name="Overmann J."/>
            <person name="Amann R."/>
            <person name="Jetten M.S.M."/>
            <person name="Mascher T."/>
            <person name="Medema M.H."/>
            <person name="Devos D.P."/>
            <person name="Kaster A.-K."/>
            <person name="Ovreas L."/>
            <person name="Rohde M."/>
            <person name="Galperin M.Y."/>
            <person name="Jogler C."/>
        </authorList>
    </citation>
    <scope>NUCLEOTIDE SEQUENCE [LARGE SCALE GENOMIC DNA]</scope>
    <source>
        <strain evidence="9 10">Q31a</strain>
    </source>
</reference>
<organism evidence="9 10">
    <name type="scientific">Aureliella helgolandensis</name>
    <dbReference type="NCBI Taxonomy" id="2527968"/>
    <lineage>
        <taxon>Bacteria</taxon>
        <taxon>Pseudomonadati</taxon>
        <taxon>Planctomycetota</taxon>
        <taxon>Planctomycetia</taxon>
        <taxon>Pirellulales</taxon>
        <taxon>Pirellulaceae</taxon>
        <taxon>Aureliella</taxon>
    </lineage>
</organism>
<dbReference type="GO" id="GO:0032259">
    <property type="term" value="P:methylation"/>
    <property type="evidence" value="ECO:0007669"/>
    <property type="project" value="UniProtKB-KW"/>
</dbReference>
<dbReference type="Gene3D" id="2.30.130.10">
    <property type="entry name" value="PUA domain"/>
    <property type="match status" value="1"/>
</dbReference>
<keyword evidence="4 9" id="KW-0808">Transferase</keyword>
<dbReference type="PANTHER" id="PTHR42873:SF1">
    <property type="entry name" value="S-ADENOSYLMETHIONINE-DEPENDENT METHYLTRANSFERASE DOMAIN-CONTAINING PROTEIN"/>
    <property type="match status" value="1"/>
</dbReference>
<evidence type="ECO:0000313" key="10">
    <source>
        <dbReference type="Proteomes" id="UP000318017"/>
    </source>
</evidence>
<feature type="domain" description="S-adenosylmethionine-dependent methyltransferase" evidence="7">
    <location>
        <begin position="182"/>
        <end position="352"/>
    </location>
</feature>
<evidence type="ECO:0000313" key="9">
    <source>
        <dbReference type="EMBL" id="QDV27840.1"/>
    </source>
</evidence>
<comment type="similarity">
    <text evidence="6">Belongs to the methyltransferase superfamily. RlmI family.</text>
</comment>
<feature type="domain" description="RlmI-like PUA" evidence="8">
    <location>
        <begin position="7"/>
        <end position="70"/>
    </location>
</feature>
<dbReference type="Gene3D" id="3.40.50.150">
    <property type="entry name" value="Vaccinia Virus protein VP39"/>
    <property type="match status" value="1"/>
</dbReference>
<keyword evidence="3 9" id="KW-0489">Methyltransferase</keyword>
<dbReference type="AlphaFoldDB" id="A0A518GGY8"/>
<dbReference type="CDD" id="cd11572">
    <property type="entry name" value="RlmI_M_like"/>
    <property type="match status" value="1"/>
</dbReference>
<dbReference type="GO" id="GO:0003723">
    <property type="term" value="F:RNA binding"/>
    <property type="evidence" value="ECO:0007669"/>
    <property type="project" value="InterPro"/>
</dbReference>
<dbReference type="OrthoDB" id="9805492at2"/>
<dbReference type="Proteomes" id="UP000318017">
    <property type="component" value="Chromosome"/>
</dbReference>
<keyword evidence="2" id="KW-0963">Cytoplasm</keyword>
<evidence type="ECO:0000256" key="5">
    <source>
        <dbReference type="ARBA" id="ARBA00022691"/>
    </source>
</evidence>
<protein>
    <submittedName>
        <fullName evidence="9">Ribosomal RNA large subunit methyltransferase I</fullName>
        <ecNumber evidence="9">2.1.1.191</ecNumber>
    </submittedName>
</protein>
<name>A0A518GGY8_9BACT</name>
<dbReference type="CDD" id="cd02440">
    <property type="entry name" value="AdoMet_MTases"/>
    <property type="match status" value="1"/>
</dbReference>
<proteinExistence type="inferred from homology"/>